<feature type="region of interest" description="Disordered" evidence="1">
    <location>
        <begin position="347"/>
        <end position="373"/>
    </location>
</feature>
<evidence type="ECO:0000256" key="1">
    <source>
        <dbReference type="SAM" id="MobiDB-lite"/>
    </source>
</evidence>
<organism evidence="2 3">
    <name type="scientific">Heliocybe sulcata</name>
    <dbReference type="NCBI Taxonomy" id="5364"/>
    <lineage>
        <taxon>Eukaryota</taxon>
        <taxon>Fungi</taxon>
        <taxon>Dikarya</taxon>
        <taxon>Basidiomycota</taxon>
        <taxon>Agaricomycotina</taxon>
        <taxon>Agaricomycetes</taxon>
        <taxon>Gloeophyllales</taxon>
        <taxon>Gloeophyllaceae</taxon>
        <taxon>Heliocybe</taxon>
    </lineage>
</organism>
<dbReference type="AlphaFoldDB" id="A0A5C3ND12"/>
<dbReference type="Proteomes" id="UP000305948">
    <property type="component" value="Unassembled WGS sequence"/>
</dbReference>
<sequence>MSIPIQLYDPKAEYTTDEAGYPVKKYVMPPAYAPGPYESQAHPKLSYVPSLAYFCIKALLEVVDQVHLIGLARLRYAAPDAEGAYDILHALVPSYGSEDFDLGLVDPRLWAVIVQVFNDLPDAFRSYRVPLSDKHVPILQSIPSTPDFTLLTLLDLSGCRHLTDNTITELKALHSLVGLDLSGTTVSEHGIRSLQRTLLWTLDEATGQRHRRGPWPLRILRLNRCRRLGRDLIKSLDRFPLLSFIDLRGSSYRPDAHRMGTFKPCSDPRFCSDLLSENVRTLAEYFDDAHDSDEKQTIFSSRNICTLDIQDLDYKEGARGSQGKRVRWPHRPEPVPRQFCSDRVTTFTKSSTTPGSVHPHGQVDQGNRASGSFRLRGGAPDFLNFSRSLEGSDEELDEEFLAFEYQREHHGYEYSSDEDEDGFPQYGDSDAEYVSGNDSQSGTDDGRDNSPFIASHWPGLFEPAEVLYDRVAALEGQAESSRRAAARFYDASRSRIPYPSPRRHHPSALRDADESQYMLFRPPPPWSVLDEIQPNGGSHVPGQPSSAMQSSVPQRSLIGESTFSSRDVKKAKSVADMISRRKMKHIEGFGEATVATRTSSQTKNPFRKVAKFGEGMAQEQAQRAAADGHVTTSNLRHISMASTSKLPRFGVDPAGQDKTSTNRTSLPVPKVPIRIPMSAPRFGDGHGRTTTKRGDQETPTFTMTRKLTALGPVSAFEPESSKVFKGSTSRTPILIREAEPTREKARPPPAPVPHPPLKPVTAHQVPTLPHLPEPARTSEKKAGISRQRKSLGAGEPPVKRLKPGGQKQKQFDWAAWGANPKSRKSI</sequence>
<dbReference type="SUPFAM" id="SSF52047">
    <property type="entry name" value="RNI-like"/>
    <property type="match status" value="1"/>
</dbReference>
<accession>A0A5C3ND12</accession>
<evidence type="ECO:0000313" key="3">
    <source>
        <dbReference type="Proteomes" id="UP000305948"/>
    </source>
</evidence>
<dbReference type="Gene3D" id="3.80.10.10">
    <property type="entry name" value="Ribonuclease Inhibitor"/>
    <property type="match status" value="1"/>
</dbReference>
<dbReference type="OrthoDB" id="3215314at2759"/>
<dbReference type="InterPro" id="IPR032675">
    <property type="entry name" value="LRR_dom_sf"/>
</dbReference>
<dbReference type="EMBL" id="ML213505">
    <property type="protein sequence ID" value="TFK54895.1"/>
    <property type="molecule type" value="Genomic_DNA"/>
</dbReference>
<name>A0A5C3ND12_9AGAM</name>
<feature type="compositionally biased region" description="Pro residues" evidence="1">
    <location>
        <begin position="747"/>
        <end position="758"/>
    </location>
</feature>
<reference evidence="2 3" key="1">
    <citation type="journal article" date="2019" name="Nat. Ecol. Evol.">
        <title>Megaphylogeny resolves global patterns of mushroom evolution.</title>
        <authorList>
            <person name="Varga T."/>
            <person name="Krizsan K."/>
            <person name="Foldi C."/>
            <person name="Dima B."/>
            <person name="Sanchez-Garcia M."/>
            <person name="Sanchez-Ramirez S."/>
            <person name="Szollosi G.J."/>
            <person name="Szarkandi J.G."/>
            <person name="Papp V."/>
            <person name="Albert L."/>
            <person name="Andreopoulos W."/>
            <person name="Angelini C."/>
            <person name="Antonin V."/>
            <person name="Barry K.W."/>
            <person name="Bougher N.L."/>
            <person name="Buchanan P."/>
            <person name="Buyck B."/>
            <person name="Bense V."/>
            <person name="Catcheside P."/>
            <person name="Chovatia M."/>
            <person name="Cooper J."/>
            <person name="Damon W."/>
            <person name="Desjardin D."/>
            <person name="Finy P."/>
            <person name="Geml J."/>
            <person name="Haridas S."/>
            <person name="Hughes K."/>
            <person name="Justo A."/>
            <person name="Karasinski D."/>
            <person name="Kautmanova I."/>
            <person name="Kiss B."/>
            <person name="Kocsube S."/>
            <person name="Kotiranta H."/>
            <person name="LaButti K.M."/>
            <person name="Lechner B.E."/>
            <person name="Liimatainen K."/>
            <person name="Lipzen A."/>
            <person name="Lukacs Z."/>
            <person name="Mihaltcheva S."/>
            <person name="Morgado L.N."/>
            <person name="Niskanen T."/>
            <person name="Noordeloos M.E."/>
            <person name="Ohm R.A."/>
            <person name="Ortiz-Santana B."/>
            <person name="Ovrebo C."/>
            <person name="Racz N."/>
            <person name="Riley R."/>
            <person name="Savchenko A."/>
            <person name="Shiryaev A."/>
            <person name="Soop K."/>
            <person name="Spirin V."/>
            <person name="Szebenyi C."/>
            <person name="Tomsovsky M."/>
            <person name="Tulloss R.E."/>
            <person name="Uehling J."/>
            <person name="Grigoriev I.V."/>
            <person name="Vagvolgyi C."/>
            <person name="Papp T."/>
            <person name="Martin F.M."/>
            <person name="Miettinen O."/>
            <person name="Hibbett D.S."/>
            <person name="Nagy L.G."/>
        </authorList>
    </citation>
    <scope>NUCLEOTIDE SEQUENCE [LARGE SCALE GENOMIC DNA]</scope>
    <source>
        <strain evidence="2 3">OMC1185</strain>
    </source>
</reference>
<feature type="compositionally biased region" description="Basic and acidic residues" evidence="1">
    <location>
        <begin position="736"/>
        <end position="746"/>
    </location>
</feature>
<feature type="compositionally biased region" description="Basic and acidic residues" evidence="1">
    <location>
        <begin position="683"/>
        <end position="696"/>
    </location>
</feature>
<keyword evidence="3" id="KW-1185">Reference proteome</keyword>
<feature type="region of interest" description="Disordered" evidence="1">
    <location>
        <begin position="712"/>
        <end position="826"/>
    </location>
</feature>
<evidence type="ECO:0000313" key="2">
    <source>
        <dbReference type="EMBL" id="TFK54895.1"/>
    </source>
</evidence>
<gene>
    <name evidence="2" type="ORF">OE88DRAFT_1642194</name>
</gene>
<evidence type="ECO:0008006" key="4">
    <source>
        <dbReference type="Google" id="ProtNLM"/>
    </source>
</evidence>
<feature type="region of interest" description="Disordered" evidence="1">
    <location>
        <begin position="646"/>
        <end position="697"/>
    </location>
</feature>
<protein>
    <recommendedName>
        <fullName evidence="4">RNI-like protein</fullName>
    </recommendedName>
</protein>
<proteinExistence type="predicted"/>
<feature type="region of interest" description="Disordered" evidence="1">
    <location>
        <begin position="412"/>
        <end position="454"/>
    </location>
</feature>